<dbReference type="PANTHER" id="PTHR43744:SF9">
    <property type="entry name" value="POLYGALACTURONAN_RHAMNOGALACTURONAN TRANSPORT SYSTEM PERMEASE PROTEIN YTCP"/>
    <property type="match status" value="1"/>
</dbReference>
<evidence type="ECO:0000256" key="1">
    <source>
        <dbReference type="ARBA" id="ARBA00004651"/>
    </source>
</evidence>
<evidence type="ECO:0000256" key="6">
    <source>
        <dbReference type="ARBA" id="ARBA00023136"/>
    </source>
</evidence>
<evidence type="ECO:0000259" key="8">
    <source>
        <dbReference type="PROSITE" id="PS50928"/>
    </source>
</evidence>
<dbReference type="GO" id="GO:0055085">
    <property type="term" value="P:transmembrane transport"/>
    <property type="evidence" value="ECO:0007669"/>
    <property type="project" value="InterPro"/>
</dbReference>
<feature type="transmembrane region" description="Helical" evidence="7">
    <location>
        <begin position="148"/>
        <end position="168"/>
    </location>
</feature>
<keyword evidence="5 7" id="KW-1133">Transmembrane helix</keyword>
<evidence type="ECO:0000256" key="5">
    <source>
        <dbReference type="ARBA" id="ARBA00022989"/>
    </source>
</evidence>
<keyword evidence="3" id="KW-1003">Cell membrane</keyword>
<dbReference type="CDD" id="cd06261">
    <property type="entry name" value="TM_PBP2"/>
    <property type="match status" value="1"/>
</dbReference>
<comment type="caution">
    <text evidence="9">The sequence shown here is derived from an EMBL/GenBank/DDBJ whole genome shotgun (WGS) entry which is preliminary data.</text>
</comment>
<feature type="transmembrane region" description="Helical" evidence="7">
    <location>
        <begin position="84"/>
        <end position="104"/>
    </location>
</feature>
<dbReference type="PROSITE" id="PS50928">
    <property type="entry name" value="ABC_TM1"/>
    <property type="match status" value="1"/>
</dbReference>
<keyword evidence="6 7" id="KW-0472">Membrane</keyword>
<feature type="transmembrane region" description="Helical" evidence="7">
    <location>
        <begin position="20"/>
        <end position="44"/>
    </location>
</feature>
<evidence type="ECO:0000313" key="10">
    <source>
        <dbReference type="Proteomes" id="UP000823891"/>
    </source>
</evidence>
<dbReference type="Gene3D" id="1.10.3720.10">
    <property type="entry name" value="MetI-like"/>
    <property type="match status" value="1"/>
</dbReference>
<dbReference type="Pfam" id="PF00528">
    <property type="entry name" value="BPD_transp_1"/>
    <property type="match status" value="1"/>
</dbReference>
<evidence type="ECO:0000256" key="3">
    <source>
        <dbReference type="ARBA" id="ARBA00022475"/>
    </source>
</evidence>
<dbReference type="GO" id="GO:0005886">
    <property type="term" value="C:plasma membrane"/>
    <property type="evidence" value="ECO:0007669"/>
    <property type="project" value="UniProtKB-SubCell"/>
</dbReference>
<accession>A0A9D2SPR5</accession>
<reference evidence="9" key="1">
    <citation type="journal article" date="2021" name="PeerJ">
        <title>Extensive microbial diversity within the chicken gut microbiome revealed by metagenomics and culture.</title>
        <authorList>
            <person name="Gilroy R."/>
            <person name="Ravi A."/>
            <person name="Getino M."/>
            <person name="Pursley I."/>
            <person name="Horton D.L."/>
            <person name="Alikhan N.F."/>
            <person name="Baker D."/>
            <person name="Gharbi K."/>
            <person name="Hall N."/>
            <person name="Watson M."/>
            <person name="Adriaenssens E.M."/>
            <person name="Foster-Nyarko E."/>
            <person name="Jarju S."/>
            <person name="Secka A."/>
            <person name="Antonio M."/>
            <person name="Oren A."/>
            <person name="Chaudhuri R.R."/>
            <person name="La Ragione R."/>
            <person name="Hildebrand F."/>
            <person name="Pallen M.J."/>
        </authorList>
    </citation>
    <scope>NUCLEOTIDE SEQUENCE</scope>
    <source>
        <strain evidence="9">USAMLcec2-132</strain>
    </source>
</reference>
<evidence type="ECO:0000256" key="4">
    <source>
        <dbReference type="ARBA" id="ARBA00022692"/>
    </source>
</evidence>
<feature type="transmembrane region" description="Helical" evidence="7">
    <location>
        <begin position="56"/>
        <end position="72"/>
    </location>
</feature>
<feature type="transmembrane region" description="Helical" evidence="7">
    <location>
        <begin position="116"/>
        <end position="136"/>
    </location>
</feature>
<dbReference type="InterPro" id="IPR000515">
    <property type="entry name" value="MetI-like"/>
</dbReference>
<evidence type="ECO:0000256" key="7">
    <source>
        <dbReference type="RuleBase" id="RU363032"/>
    </source>
</evidence>
<gene>
    <name evidence="9" type="ORF">H9761_04050</name>
</gene>
<dbReference type="InterPro" id="IPR035906">
    <property type="entry name" value="MetI-like_sf"/>
</dbReference>
<name>A0A9D2SPR5_9FIRM</name>
<reference evidence="9" key="2">
    <citation type="submission" date="2021-04" db="EMBL/GenBank/DDBJ databases">
        <authorList>
            <person name="Gilroy R."/>
        </authorList>
    </citation>
    <scope>NUCLEOTIDE SEQUENCE</scope>
    <source>
        <strain evidence="9">USAMLcec2-132</strain>
    </source>
</reference>
<dbReference type="SUPFAM" id="SSF161098">
    <property type="entry name" value="MetI-like"/>
    <property type="match status" value="1"/>
</dbReference>
<proteinExistence type="inferred from homology"/>
<feature type="domain" description="ABC transmembrane type-1" evidence="8">
    <location>
        <begin position="81"/>
        <end position="283"/>
    </location>
</feature>
<comment type="similarity">
    <text evidence="7">Belongs to the binding-protein-dependent transport system permease family.</text>
</comment>
<dbReference type="EMBL" id="DWWS01000018">
    <property type="protein sequence ID" value="HJC22860.1"/>
    <property type="molecule type" value="Genomic_DNA"/>
</dbReference>
<keyword evidence="4 7" id="KW-0812">Transmembrane</keyword>
<comment type="subcellular location">
    <subcellularLocation>
        <location evidence="1 7">Cell membrane</location>
        <topology evidence="1 7">Multi-pass membrane protein</topology>
    </subcellularLocation>
</comment>
<feature type="transmembrane region" description="Helical" evidence="7">
    <location>
        <begin position="189"/>
        <end position="211"/>
    </location>
</feature>
<evidence type="ECO:0000256" key="2">
    <source>
        <dbReference type="ARBA" id="ARBA00022448"/>
    </source>
</evidence>
<dbReference type="PANTHER" id="PTHR43744">
    <property type="entry name" value="ABC TRANSPORTER PERMEASE PROTEIN MG189-RELATED-RELATED"/>
    <property type="match status" value="1"/>
</dbReference>
<feature type="transmembrane region" description="Helical" evidence="7">
    <location>
        <begin position="270"/>
        <end position="290"/>
    </location>
</feature>
<keyword evidence="2 7" id="KW-0813">Transport</keyword>
<organism evidence="9 10">
    <name type="scientific">Candidatus Eisenbergiella merdavium</name>
    <dbReference type="NCBI Taxonomy" id="2838551"/>
    <lineage>
        <taxon>Bacteria</taxon>
        <taxon>Bacillati</taxon>
        <taxon>Bacillota</taxon>
        <taxon>Clostridia</taxon>
        <taxon>Lachnospirales</taxon>
        <taxon>Lachnospiraceae</taxon>
        <taxon>Eisenbergiella</taxon>
    </lineage>
</organism>
<dbReference type="Proteomes" id="UP000823891">
    <property type="component" value="Unassembled WGS sequence"/>
</dbReference>
<protein>
    <submittedName>
        <fullName evidence="9">Carbohydrate ABC transporter permease</fullName>
    </submittedName>
</protein>
<evidence type="ECO:0000313" key="9">
    <source>
        <dbReference type="EMBL" id="HJC22860.1"/>
    </source>
</evidence>
<dbReference type="AlphaFoldDB" id="A0A9D2SPR5"/>
<sequence>MNKKAQIGKWAPANVIFNCFNYIVLTVLTLLCLYPILHVIFASLSNPTELIAHQGLLFKPLGFTLSGYKLVFQDDSILLGFKNTILYVGLGTVLNMIMTIMGAYTLSRRDLMLKNAIMVIITITMFFGGGLIPWFLFMRQLGLYDNLWAMILPTALNTWNMIIMRTGFQALPYELEEAAVIDGASQGNILLNVILPLSKPVLAVIFLYYLVGNWNSWFNAMVLLEDRDKYPLQLLLKEILVMNDSSMSSVGSAGGVSINSVQGATAYRELVKYCITVIVTLPILCVYPFLQKYFVKGVFVGSIKG</sequence>